<dbReference type="Proteomes" id="UP000002366">
    <property type="component" value="Chromosome"/>
</dbReference>
<keyword evidence="4" id="KW-1133">Transmembrane helix</keyword>
<evidence type="ECO:0000256" key="4">
    <source>
        <dbReference type="SAM" id="Phobius"/>
    </source>
</evidence>
<dbReference type="PANTHER" id="PTHR30514:SF18">
    <property type="entry name" value="RPIR-FAMILY TRANSCRIPTIONAL REGULATOR"/>
    <property type="match status" value="1"/>
</dbReference>
<dbReference type="GO" id="GO:0003677">
    <property type="term" value="F:DNA binding"/>
    <property type="evidence" value="ECO:0007669"/>
    <property type="project" value="UniProtKB-KW"/>
</dbReference>
<dbReference type="Gene3D" id="3.40.50.10490">
    <property type="entry name" value="Glucose-6-phosphate isomerase like protein, domain 1"/>
    <property type="match status" value="1"/>
</dbReference>
<dbReference type="CDD" id="cd05013">
    <property type="entry name" value="SIS_RpiR"/>
    <property type="match status" value="1"/>
</dbReference>
<dbReference type="STRING" id="572547.Amico_0922"/>
<keyword evidence="3" id="KW-0804">Transcription</keyword>
<evidence type="ECO:0000256" key="2">
    <source>
        <dbReference type="ARBA" id="ARBA00023125"/>
    </source>
</evidence>
<evidence type="ECO:0000313" key="6">
    <source>
        <dbReference type="EMBL" id="ADE57051.1"/>
    </source>
</evidence>
<dbReference type="InterPro" id="IPR047640">
    <property type="entry name" value="RpiR-like"/>
</dbReference>
<proteinExistence type="predicted"/>
<dbReference type="GO" id="GO:0003700">
    <property type="term" value="F:DNA-binding transcription factor activity"/>
    <property type="evidence" value="ECO:0007669"/>
    <property type="project" value="InterPro"/>
</dbReference>
<feature type="transmembrane region" description="Helical" evidence="4">
    <location>
        <begin position="239"/>
        <end position="262"/>
    </location>
</feature>
<accession>D5EER9</accession>
<keyword evidence="1" id="KW-0805">Transcription regulation</keyword>
<reference evidence="6 7" key="1">
    <citation type="journal article" date="2010" name="Stand. Genomic Sci.">
        <title>Complete genome sequence of Aminobacterium colombiense type strain (ALA-1).</title>
        <authorList>
            <person name="Chertkov O."/>
            <person name="Sikorski J."/>
            <person name="Brambilla E."/>
            <person name="Lapidus A."/>
            <person name="Copeland A."/>
            <person name="Glavina Del Rio T."/>
            <person name="Nolan M."/>
            <person name="Lucas S."/>
            <person name="Tice H."/>
            <person name="Cheng J.F."/>
            <person name="Han C."/>
            <person name="Detter J.C."/>
            <person name="Bruce D."/>
            <person name="Tapia R."/>
            <person name="Goodwin L."/>
            <person name="Pitluck S."/>
            <person name="Liolios K."/>
            <person name="Ivanova N."/>
            <person name="Mavromatis K."/>
            <person name="Ovchinnikova G."/>
            <person name="Pati A."/>
            <person name="Chen A."/>
            <person name="Palaniappan K."/>
            <person name="Land M."/>
            <person name="Hauser L."/>
            <person name="Chang Y.J."/>
            <person name="Jeffries C.D."/>
            <person name="Spring S."/>
            <person name="Rohde M."/>
            <person name="Goker M."/>
            <person name="Bristow J."/>
            <person name="Eisen J.A."/>
            <person name="Markowitz V."/>
            <person name="Hugenholtz P."/>
            <person name="Kyrpides N.C."/>
            <person name="Klenk H.P."/>
        </authorList>
    </citation>
    <scope>NUCLEOTIDE SEQUENCE [LARGE SCALE GENOMIC DNA]</scope>
    <source>
        <strain evidence="7">DSM 12261 / ALA-1</strain>
    </source>
</reference>
<feature type="domain" description="HTH rpiR-type" evidence="5">
    <location>
        <begin position="7"/>
        <end position="83"/>
    </location>
</feature>
<keyword evidence="2" id="KW-0238">DNA-binding</keyword>
<dbReference type="AlphaFoldDB" id="D5EER9"/>
<dbReference type="InterPro" id="IPR000281">
    <property type="entry name" value="HTH_RpiR"/>
</dbReference>
<evidence type="ECO:0000256" key="1">
    <source>
        <dbReference type="ARBA" id="ARBA00023015"/>
    </source>
</evidence>
<keyword evidence="7" id="KW-1185">Reference proteome</keyword>
<dbReference type="SUPFAM" id="SSF53697">
    <property type="entry name" value="SIS domain"/>
    <property type="match status" value="1"/>
</dbReference>
<evidence type="ECO:0000313" key="7">
    <source>
        <dbReference type="Proteomes" id="UP000002366"/>
    </source>
</evidence>
<dbReference type="KEGG" id="aco:Amico_0922"/>
<dbReference type="eggNOG" id="COG1737">
    <property type="taxonomic scope" value="Bacteria"/>
</dbReference>
<dbReference type="InterPro" id="IPR035472">
    <property type="entry name" value="RpiR-like_SIS"/>
</dbReference>
<gene>
    <name evidence="6" type="ordered locus">Amico_0922</name>
</gene>
<organism evidence="6 7">
    <name type="scientific">Aminobacterium colombiense (strain DSM 12261 / ALA-1)</name>
    <dbReference type="NCBI Taxonomy" id="572547"/>
    <lineage>
        <taxon>Bacteria</taxon>
        <taxon>Thermotogati</taxon>
        <taxon>Synergistota</taxon>
        <taxon>Synergistia</taxon>
        <taxon>Synergistales</taxon>
        <taxon>Aminobacteriaceae</taxon>
        <taxon>Aminobacterium</taxon>
    </lineage>
</organism>
<evidence type="ECO:0000256" key="3">
    <source>
        <dbReference type="ARBA" id="ARBA00023163"/>
    </source>
</evidence>
<dbReference type="HOGENOM" id="CLU_055769_1_1_0"/>
<evidence type="ECO:0000259" key="5">
    <source>
        <dbReference type="PROSITE" id="PS51071"/>
    </source>
</evidence>
<dbReference type="InterPro" id="IPR046348">
    <property type="entry name" value="SIS_dom_sf"/>
</dbReference>
<sequence length="296" mass="33015">MINSESVSVLDQLKKISSSLSPKLRKLAEYVAGNYVKSAFMNAATLAYNSGVSESTVTRFVAILGYSGYSDFQSACQAMVQNHISTLEKYPLDASGKSSLDIYRQVMSMEAQMLSRASEIISKDVMDTIVDLIYEASDVVIVGTVANVCLAEYANYFLSILGPNVHKITRLDIESLMKIRKMPPKTVAMVFSFPRYSKPTQDILEYLKAKEIPIIGFTDSVASPIIPFIKYPLIIPQQYITFIDPFGAVMALIHALFTGVYLKDKDASQNKVKQFDSYCKSQNFLIRKEINVVDLI</sequence>
<protein>
    <submittedName>
        <fullName evidence="6">Transcriptional regulator, RpiR family</fullName>
    </submittedName>
</protein>
<dbReference type="SUPFAM" id="SSF46689">
    <property type="entry name" value="Homeodomain-like"/>
    <property type="match status" value="1"/>
</dbReference>
<dbReference type="EMBL" id="CP001997">
    <property type="protein sequence ID" value="ADE57051.1"/>
    <property type="molecule type" value="Genomic_DNA"/>
</dbReference>
<dbReference type="Pfam" id="PF01380">
    <property type="entry name" value="SIS"/>
    <property type="match status" value="1"/>
</dbReference>
<dbReference type="GO" id="GO:1901135">
    <property type="term" value="P:carbohydrate derivative metabolic process"/>
    <property type="evidence" value="ECO:0007669"/>
    <property type="project" value="InterPro"/>
</dbReference>
<dbReference type="InterPro" id="IPR009057">
    <property type="entry name" value="Homeodomain-like_sf"/>
</dbReference>
<dbReference type="Pfam" id="PF01418">
    <property type="entry name" value="HTH_6"/>
    <property type="match status" value="1"/>
</dbReference>
<dbReference type="InterPro" id="IPR036388">
    <property type="entry name" value="WH-like_DNA-bd_sf"/>
</dbReference>
<dbReference type="GO" id="GO:0097367">
    <property type="term" value="F:carbohydrate derivative binding"/>
    <property type="evidence" value="ECO:0007669"/>
    <property type="project" value="InterPro"/>
</dbReference>
<keyword evidence="4" id="KW-0472">Membrane</keyword>
<keyword evidence="4" id="KW-0812">Transmembrane</keyword>
<dbReference type="InterPro" id="IPR001347">
    <property type="entry name" value="SIS_dom"/>
</dbReference>
<dbReference type="Gene3D" id="1.10.10.10">
    <property type="entry name" value="Winged helix-like DNA-binding domain superfamily/Winged helix DNA-binding domain"/>
    <property type="match status" value="1"/>
</dbReference>
<dbReference type="PANTHER" id="PTHR30514">
    <property type="entry name" value="GLUCOKINASE"/>
    <property type="match status" value="1"/>
</dbReference>
<dbReference type="PROSITE" id="PS51071">
    <property type="entry name" value="HTH_RPIR"/>
    <property type="match status" value="1"/>
</dbReference>
<name>D5EER9_AMICL</name>